<protein>
    <submittedName>
        <fullName evidence="2">TfoX domain-containing protein</fullName>
    </submittedName>
</protein>
<evidence type="ECO:0000259" key="1">
    <source>
        <dbReference type="Pfam" id="PF04993"/>
    </source>
</evidence>
<evidence type="ECO:0000313" key="2">
    <source>
        <dbReference type="EMBL" id="AUX76458.1"/>
    </source>
</evidence>
<gene>
    <name evidence="2" type="ORF">NXT3_CH01891</name>
</gene>
<dbReference type="PANTHER" id="PTHR36121">
    <property type="entry name" value="PROTEIN SXY"/>
    <property type="match status" value="1"/>
</dbReference>
<dbReference type="EMBL" id="CP024307">
    <property type="protein sequence ID" value="AUX76458.1"/>
    <property type="molecule type" value="Genomic_DNA"/>
</dbReference>
<dbReference type="Pfam" id="PF04993">
    <property type="entry name" value="TfoX_N"/>
    <property type="match status" value="1"/>
</dbReference>
<dbReference type="Proteomes" id="UP000239340">
    <property type="component" value="Chromosome"/>
</dbReference>
<sequence length="105" mass="11640">MDNPAIEEMFQTLGPISIRRMFGGKGIYCDGVILAVEVDGEILLKGDAETALQLEEAGARQWAYDGKGKPVKMPYWSIPDSAYDDPDEMARWVKLAYSAALRAKK</sequence>
<name>A0A2L0H4R0_RHIFR</name>
<dbReference type="InterPro" id="IPR007076">
    <property type="entry name" value="TfoX_N"/>
</dbReference>
<dbReference type="InterPro" id="IPR047525">
    <property type="entry name" value="TfoX-like"/>
</dbReference>
<dbReference type="Gene3D" id="3.30.1460.30">
    <property type="entry name" value="YgaC/TfoX-N like chaperone"/>
    <property type="match status" value="1"/>
</dbReference>
<organism evidence="2 3">
    <name type="scientific">Rhizobium fredii</name>
    <name type="common">Sinorhizobium fredii</name>
    <dbReference type="NCBI Taxonomy" id="380"/>
    <lineage>
        <taxon>Bacteria</taxon>
        <taxon>Pseudomonadati</taxon>
        <taxon>Pseudomonadota</taxon>
        <taxon>Alphaproteobacteria</taxon>
        <taxon>Hyphomicrobiales</taxon>
        <taxon>Rhizobiaceae</taxon>
        <taxon>Sinorhizobium/Ensifer group</taxon>
        <taxon>Sinorhizobium</taxon>
    </lineage>
</organism>
<evidence type="ECO:0000313" key="3">
    <source>
        <dbReference type="Proteomes" id="UP000239340"/>
    </source>
</evidence>
<dbReference type="AlphaFoldDB" id="A0A2L0H4R0"/>
<feature type="domain" description="TfoX N-terminal" evidence="1">
    <location>
        <begin position="8"/>
        <end position="100"/>
    </location>
</feature>
<reference evidence="2 3" key="1">
    <citation type="submission" date="2017-10" db="EMBL/GenBank/DDBJ databases">
        <title>Analysis of the genome sequences of Rhizobium populations associated to common bean (phaseolus vulgaris).</title>
        <authorList>
            <person name="Bustos P."/>
            <person name="Santamaria R.I."/>
            <person name="Miranda-Sanchez F."/>
            <person name="Perez-Carrascal O."/>
            <person name="Juarez S."/>
            <person name="Lozano L."/>
            <person name="Martinez-Flores I."/>
            <person name="Vinuesa P."/>
            <person name="Martinez-Romero E."/>
            <person name="Cevallos M.A."/>
            <person name="Romero D."/>
            <person name="Davila G."/>
            <person name="Gonzalez V."/>
        </authorList>
    </citation>
    <scope>NUCLEOTIDE SEQUENCE [LARGE SCALE GENOMIC DNA]</scope>
    <source>
        <strain evidence="2 3">NXT3</strain>
    </source>
</reference>
<dbReference type="RefSeq" id="WP_037422091.1">
    <property type="nucleotide sequence ID" value="NZ_CP024307.1"/>
</dbReference>
<accession>A0A2L0H4R0</accession>
<proteinExistence type="predicted"/>
<dbReference type="SUPFAM" id="SSF159894">
    <property type="entry name" value="YgaC/TfoX-N like"/>
    <property type="match status" value="1"/>
</dbReference>
<dbReference type="PANTHER" id="PTHR36121:SF1">
    <property type="entry name" value="PROTEIN SXY"/>
    <property type="match status" value="1"/>
</dbReference>